<dbReference type="AlphaFoldDB" id="A0A7C3I0D8"/>
<protein>
    <submittedName>
        <fullName evidence="1">Uncharacterized protein</fullName>
    </submittedName>
</protein>
<accession>A0A7C3I0D8</accession>
<evidence type="ECO:0000313" key="1">
    <source>
        <dbReference type="EMBL" id="HFG21045.1"/>
    </source>
</evidence>
<gene>
    <name evidence="1" type="ORF">ENS82_10065</name>
</gene>
<organism evidence="1">
    <name type="scientific">Meiothermus ruber</name>
    <dbReference type="NCBI Taxonomy" id="277"/>
    <lineage>
        <taxon>Bacteria</taxon>
        <taxon>Thermotogati</taxon>
        <taxon>Deinococcota</taxon>
        <taxon>Deinococci</taxon>
        <taxon>Thermales</taxon>
        <taxon>Thermaceae</taxon>
        <taxon>Meiothermus</taxon>
    </lineage>
</organism>
<name>A0A7C3I0D8_MEIRU</name>
<sequence length="71" mass="7925">MYETLEGSVLHAEAVSIHGAIFYDLVLQTQNAVRKLRFQDTFLSPAPKQGECLQVVLILGNVHEVKRISCV</sequence>
<proteinExistence type="predicted"/>
<comment type="caution">
    <text evidence="1">The sequence shown here is derived from an EMBL/GenBank/DDBJ whole genome shotgun (WGS) entry which is preliminary data.</text>
</comment>
<reference evidence="1" key="1">
    <citation type="journal article" date="2020" name="mSystems">
        <title>Genome- and Community-Level Interaction Insights into Carbon Utilization and Element Cycling Functions of Hydrothermarchaeota in Hydrothermal Sediment.</title>
        <authorList>
            <person name="Zhou Z."/>
            <person name="Liu Y."/>
            <person name="Xu W."/>
            <person name="Pan J."/>
            <person name="Luo Z.H."/>
            <person name="Li M."/>
        </authorList>
    </citation>
    <scope>NUCLEOTIDE SEQUENCE [LARGE SCALE GENOMIC DNA]</scope>
    <source>
        <strain evidence="1">SpSt-524</strain>
    </source>
</reference>
<dbReference type="EMBL" id="DSWI01000021">
    <property type="protein sequence ID" value="HFG21045.1"/>
    <property type="molecule type" value="Genomic_DNA"/>
</dbReference>